<accession>A0ABW0CE89</accession>
<protein>
    <recommendedName>
        <fullName evidence="1">non-specific serine/threonine protein kinase</fullName>
        <ecNumber evidence="1">2.7.11.1</ecNumber>
    </recommendedName>
</protein>
<proteinExistence type="predicted"/>
<dbReference type="PROSITE" id="PS00107">
    <property type="entry name" value="PROTEIN_KINASE_ATP"/>
    <property type="match status" value="1"/>
</dbReference>
<keyword evidence="11" id="KW-1185">Reference proteome</keyword>
<evidence type="ECO:0000259" key="9">
    <source>
        <dbReference type="PROSITE" id="PS50011"/>
    </source>
</evidence>
<gene>
    <name evidence="10" type="ORF">ACFPQ9_06780</name>
</gene>
<feature type="compositionally biased region" description="Low complexity" evidence="8">
    <location>
        <begin position="278"/>
        <end position="295"/>
    </location>
</feature>
<organism evidence="10 11">
    <name type="scientific">Streptomyces coerulescens</name>
    <dbReference type="NCBI Taxonomy" id="29304"/>
    <lineage>
        <taxon>Bacteria</taxon>
        <taxon>Bacillati</taxon>
        <taxon>Actinomycetota</taxon>
        <taxon>Actinomycetes</taxon>
        <taxon>Kitasatosporales</taxon>
        <taxon>Streptomycetaceae</taxon>
        <taxon>Streptomyces</taxon>
    </lineage>
</organism>
<feature type="domain" description="Protein kinase" evidence="9">
    <location>
        <begin position="12"/>
        <end position="261"/>
    </location>
</feature>
<dbReference type="PANTHER" id="PTHR43289">
    <property type="entry name" value="MITOGEN-ACTIVATED PROTEIN KINASE KINASE KINASE 20-RELATED"/>
    <property type="match status" value="1"/>
</dbReference>
<keyword evidence="3" id="KW-0808">Transferase</keyword>
<comment type="caution">
    <text evidence="10">The sequence shown here is derived from an EMBL/GenBank/DDBJ whole genome shotgun (WGS) entry which is preliminary data.</text>
</comment>
<dbReference type="InterPro" id="IPR000719">
    <property type="entry name" value="Prot_kinase_dom"/>
</dbReference>
<feature type="compositionally biased region" description="Low complexity" evidence="8">
    <location>
        <begin position="375"/>
        <end position="384"/>
    </location>
</feature>
<evidence type="ECO:0000256" key="7">
    <source>
        <dbReference type="PROSITE-ProRule" id="PRU10141"/>
    </source>
</evidence>
<feature type="binding site" evidence="7">
    <location>
        <position position="41"/>
    </location>
    <ligand>
        <name>ATP</name>
        <dbReference type="ChEBI" id="CHEBI:30616"/>
    </ligand>
</feature>
<reference evidence="11" key="1">
    <citation type="journal article" date="2019" name="Int. J. Syst. Evol. Microbiol.">
        <title>The Global Catalogue of Microorganisms (GCM) 10K type strain sequencing project: providing services to taxonomists for standard genome sequencing and annotation.</title>
        <authorList>
            <consortium name="The Broad Institute Genomics Platform"/>
            <consortium name="The Broad Institute Genome Sequencing Center for Infectious Disease"/>
            <person name="Wu L."/>
            <person name="Ma J."/>
        </authorList>
    </citation>
    <scope>NUCLEOTIDE SEQUENCE [LARGE SCALE GENOMIC DNA]</scope>
    <source>
        <strain evidence="11">KCTC 42586</strain>
    </source>
</reference>
<evidence type="ECO:0000256" key="6">
    <source>
        <dbReference type="ARBA" id="ARBA00022840"/>
    </source>
</evidence>
<dbReference type="EC" id="2.7.11.1" evidence="1"/>
<dbReference type="Gene3D" id="1.10.510.10">
    <property type="entry name" value="Transferase(Phosphotransferase) domain 1"/>
    <property type="match status" value="1"/>
</dbReference>
<dbReference type="RefSeq" id="WP_380848056.1">
    <property type="nucleotide sequence ID" value="NZ_JBHSKM010000002.1"/>
</dbReference>
<dbReference type="PROSITE" id="PS50011">
    <property type="entry name" value="PROTEIN_KINASE_DOM"/>
    <property type="match status" value="1"/>
</dbReference>
<dbReference type="EMBL" id="JBHSKM010000002">
    <property type="protein sequence ID" value="MFC5213536.1"/>
    <property type="molecule type" value="Genomic_DNA"/>
</dbReference>
<evidence type="ECO:0000256" key="8">
    <source>
        <dbReference type="SAM" id="MobiDB-lite"/>
    </source>
</evidence>
<dbReference type="PANTHER" id="PTHR43289:SF6">
    <property type="entry name" value="SERINE_THREONINE-PROTEIN KINASE NEKL-3"/>
    <property type="match status" value="1"/>
</dbReference>
<feature type="region of interest" description="Disordered" evidence="8">
    <location>
        <begin position="278"/>
        <end position="308"/>
    </location>
</feature>
<sequence length="501" mass="52992">MNAPGDLVDGRFELVERLGSGGMGTVWRARDTVLDREVALKAVRSDADTVGVMRERVMREARALARLSHPNVVTVHQIVDGEPHPWIVMELVPGVSLQQRLDEGPLTPAGAARLGRQVLAALRAAHAAGIQHRDVKPANILLRPDGSAVLTDFGIAALQGTTGLTATGELVGSPEYMAPERIRGHGDDPAADLWSLGVVLYVCAEGISPLRRPTTLATLAAVLDDPLPAPSRSGPLTPVLEALLVRDPAARPDAAQLDALLAQVESGTTPYWAARPTMTASAPQPAPTPTQLDTPRPTVPQQVGGTRRRTPLMVAATVVLAIATATTLTLALRTGDTGDTGGTTGGDKAAATTRPSPKASTPSPSDRRTPPSPSPTRKTPTRTPAANPAGRWIAQLHSEPVSAGIANRDKRLATIRRSIPQTKVLRSDDYASLRAGYWVFYAPGPFANGRAALNFCAKHDRTTVNTCMGRYLSKNPNDFDLQCRPPASAPTGTCTRKDGND</sequence>
<dbReference type="CDD" id="cd14014">
    <property type="entry name" value="STKc_PknB_like"/>
    <property type="match status" value="1"/>
</dbReference>
<keyword evidence="4 7" id="KW-0547">Nucleotide-binding</keyword>
<keyword evidence="6 7" id="KW-0067">ATP-binding</keyword>
<name>A0ABW0CE89_STRCD</name>
<dbReference type="GO" id="GO:0016301">
    <property type="term" value="F:kinase activity"/>
    <property type="evidence" value="ECO:0007669"/>
    <property type="project" value="UniProtKB-KW"/>
</dbReference>
<feature type="region of interest" description="Disordered" evidence="8">
    <location>
        <begin position="482"/>
        <end position="501"/>
    </location>
</feature>
<evidence type="ECO:0000256" key="2">
    <source>
        <dbReference type="ARBA" id="ARBA00022527"/>
    </source>
</evidence>
<keyword evidence="2" id="KW-0723">Serine/threonine-protein kinase</keyword>
<evidence type="ECO:0000256" key="4">
    <source>
        <dbReference type="ARBA" id="ARBA00022741"/>
    </source>
</evidence>
<feature type="region of interest" description="Disordered" evidence="8">
    <location>
        <begin position="333"/>
        <end position="388"/>
    </location>
</feature>
<dbReference type="SMART" id="SM00220">
    <property type="entry name" value="S_TKc"/>
    <property type="match status" value="1"/>
</dbReference>
<dbReference type="PROSITE" id="PS00108">
    <property type="entry name" value="PROTEIN_KINASE_ST"/>
    <property type="match status" value="1"/>
</dbReference>
<dbReference type="InterPro" id="IPR011009">
    <property type="entry name" value="Kinase-like_dom_sf"/>
</dbReference>
<keyword evidence="5 10" id="KW-0418">Kinase</keyword>
<dbReference type="Pfam" id="PF00069">
    <property type="entry name" value="Pkinase"/>
    <property type="match status" value="1"/>
</dbReference>
<dbReference type="Proteomes" id="UP001596263">
    <property type="component" value="Unassembled WGS sequence"/>
</dbReference>
<dbReference type="Gene3D" id="3.30.200.20">
    <property type="entry name" value="Phosphorylase Kinase, domain 1"/>
    <property type="match status" value="1"/>
</dbReference>
<evidence type="ECO:0000256" key="5">
    <source>
        <dbReference type="ARBA" id="ARBA00022777"/>
    </source>
</evidence>
<evidence type="ECO:0000256" key="3">
    <source>
        <dbReference type="ARBA" id="ARBA00022679"/>
    </source>
</evidence>
<dbReference type="SUPFAM" id="SSF56112">
    <property type="entry name" value="Protein kinase-like (PK-like)"/>
    <property type="match status" value="1"/>
</dbReference>
<evidence type="ECO:0000256" key="1">
    <source>
        <dbReference type="ARBA" id="ARBA00012513"/>
    </source>
</evidence>
<dbReference type="InterPro" id="IPR017441">
    <property type="entry name" value="Protein_kinase_ATP_BS"/>
</dbReference>
<dbReference type="InterPro" id="IPR008271">
    <property type="entry name" value="Ser/Thr_kinase_AS"/>
</dbReference>
<evidence type="ECO:0000313" key="11">
    <source>
        <dbReference type="Proteomes" id="UP001596263"/>
    </source>
</evidence>
<evidence type="ECO:0000313" key="10">
    <source>
        <dbReference type="EMBL" id="MFC5213536.1"/>
    </source>
</evidence>